<protein>
    <recommendedName>
        <fullName evidence="9">Wax synthase domain-containing protein</fullName>
    </recommendedName>
</protein>
<evidence type="ECO:0000256" key="2">
    <source>
        <dbReference type="ARBA" id="ARBA00005179"/>
    </source>
</evidence>
<feature type="domain" description="Wax synthase" evidence="9">
    <location>
        <begin position="302"/>
        <end position="409"/>
    </location>
</feature>
<gene>
    <name evidence="10" type="ORF">AGABI1DRAFT_113864</name>
</gene>
<dbReference type="AlphaFoldDB" id="K5WUZ5"/>
<dbReference type="GO" id="GO:0008374">
    <property type="term" value="F:O-acyltransferase activity"/>
    <property type="evidence" value="ECO:0007669"/>
    <property type="project" value="InterPro"/>
</dbReference>
<dbReference type="PANTHER" id="PTHR31595">
    <property type="entry name" value="LONG-CHAIN-ALCOHOL O-FATTY-ACYLTRANSFERASE 3-RELATED"/>
    <property type="match status" value="1"/>
</dbReference>
<feature type="transmembrane region" description="Helical" evidence="8">
    <location>
        <begin position="368"/>
        <end position="388"/>
    </location>
</feature>
<dbReference type="eggNOG" id="ENOG502SHW9">
    <property type="taxonomic scope" value="Eukaryota"/>
</dbReference>
<comment type="pathway">
    <text evidence="2">Secondary metabolite biosynthesis.</text>
</comment>
<organism evidence="10 11">
    <name type="scientific">Agaricus bisporus var. burnettii (strain JB137-S8 / ATCC MYA-4627 / FGSC 10392)</name>
    <name type="common">White button mushroom</name>
    <dbReference type="NCBI Taxonomy" id="597362"/>
    <lineage>
        <taxon>Eukaryota</taxon>
        <taxon>Fungi</taxon>
        <taxon>Dikarya</taxon>
        <taxon>Basidiomycota</taxon>
        <taxon>Agaricomycotina</taxon>
        <taxon>Agaricomycetes</taxon>
        <taxon>Agaricomycetidae</taxon>
        <taxon>Agaricales</taxon>
        <taxon>Agaricineae</taxon>
        <taxon>Agaricaceae</taxon>
        <taxon>Agaricus</taxon>
    </lineage>
</organism>
<dbReference type="PANTHER" id="PTHR31595:SF57">
    <property type="entry name" value="OS04G0481900 PROTEIN"/>
    <property type="match status" value="1"/>
</dbReference>
<dbReference type="Proteomes" id="UP000008493">
    <property type="component" value="Unassembled WGS sequence"/>
</dbReference>
<accession>K5WUZ5</accession>
<dbReference type="InterPro" id="IPR032805">
    <property type="entry name" value="Wax_synthase_dom"/>
</dbReference>
<evidence type="ECO:0000256" key="3">
    <source>
        <dbReference type="ARBA" id="ARBA00007282"/>
    </source>
</evidence>
<sequence>MEAFNQTERNFPALGMVDVVWDEVRTNVHLAFRTIIPPAEKRIPITLQNGIIPVLCYVPMILMAYLARRPDTYLFRVLLLPFTVSAVLVAAYHFTWTQVEFNVYNWTQCLMAAVTIAKAFEFALTKEGMLKIGETYPGSLEDKTKSVDNHRPTTNGYHKLDKPASTHLRLADYSPKWLSDAFELLHTNRGLSFKYGQHTYRPLSKRPLTPRHDFLVATLRDFVYNFLLVDFCESMMKLFPGGIATPLGGSIFYPSLSPIPRYIVSTTLHMLTGFSLVSGFEMVFDLVTLFAVGAIGDSPSAWPPVMEKPWLAESMHELWAKRWHQLLRQTFIVYGAYPGKWLFETLTSLFLAPLAQISASSNKRSKAISAKIGTLGMLLGTFVASGLFHELSMMAMNREFTWLPVVFFALQGPVLIGERMWRKFTGRKIGGRMGRLWVYFNMFIAAQPMVDSWHRRGLGGATVIPPQLSPMRGILIPALRSLVPTA</sequence>
<evidence type="ECO:0000313" key="10">
    <source>
        <dbReference type="EMBL" id="EKM79291.1"/>
    </source>
</evidence>
<evidence type="ECO:0000256" key="1">
    <source>
        <dbReference type="ARBA" id="ARBA00004141"/>
    </source>
</evidence>
<dbReference type="OrthoDB" id="1077582at2759"/>
<dbReference type="EMBL" id="JH971390">
    <property type="protein sequence ID" value="EKM79291.1"/>
    <property type="molecule type" value="Genomic_DNA"/>
</dbReference>
<dbReference type="GO" id="GO:0016020">
    <property type="term" value="C:membrane"/>
    <property type="evidence" value="ECO:0007669"/>
    <property type="project" value="UniProtKB-SubCell"/>
</dbReference>
<dbReference type="KEGG" id="abp:AGABI1DRAFT113864"/>
<dbReference type="GO" id="GO:0006629">
    <property type="term" value="P:lipid metabolic process"/>
    <property type="evidence" value="ECO:0007669"/>
    <property type="project" value="InterPro"/>
</dbReference>
<dbReference type="HOGENOM" id="CLU_034105_1_0_1"/>
<keyword evidence="4" id="KW-0808">Transferase</keyword>
<comment type="subcellular location">
    <subcellularLocation>
        <location evidence="1">Membrane</location>
        <topology evidence="1">Multi-pass membrane protein</topology>
    </subcellularLocation>
</comment>
<dbReference type="Pfam" id="PF13813">
    <property type="entry name" value="MBOAT_2"/>
    <property type="match status" value="1"/>
</dbReference>
<feature type="transmembrane region" description="Helical" evidence="8">
    <location>
        <begin position="400"/>
        <end position="421"/>
    </location>
</feature>
<dbReference type="RefSeq" id="XP_007330001.1">
    <property type="nucleotide sequence ID" value="XM_007329939.1"/>
</dbReference>
<dbReference type="GeneID" id="18824137"/>
<evidence type="ECO:0000313" key="11">
    <source>
        <dbReference type="Proteomes" id="UP000008493"/>
    </source>
</evidence>
<proteinExistence type="inferred from homology"/>
<evidence type="ECO:0000259" key="9">
    <source>
        <dbReference type="Pfam" id="PF13813"/>
    </source>
</evidence>
<dbReference type="OMA" id="ANGHINP"/>
<dbReference type="InParanoid" id="K5WUZ5"/>
<comment type="similarity">
    <text evidence="3">Belongs to the wax synthase family.</text>
</comment>
<keyword evidence="11" id="KW-1185">Reference proteome</keyword>
<evidence type="ECO:0000256" key="8">
    <source>
        <dbReference type="SAM" id="Phobius"/>
    </source>
</evidence>
<evidence type="ECO:0000256" key="5">
    <source>
        <dbReference type="ARBA" id="ARBA00022692"/>
    </source>
</evidence>
<evidence type="ECO:0000256" key="6">
    <source>
        <dbReference type="ARBA" id="ARBA00022989"/>
    </source>
</evidence>
<keyword evidence="6 8" id="KW-1133">Transmembrane helix</keyword>
<keyword evidence="5 8" id="KW-0812">Transmembrane</keyword>
<feature type="transmembrane region" description="Helical" evidence="8">
    <location>
        <begin position="47"/>
        <end position="66"/>
    </location>
</feature>
<reference evidence="11" key="1">
    <citation type="journal article" date="2012" name="Proc. Natl. Acad. Sci. U.S.A.">
        <title>Genome sequence of the button mushroom Agaricus bisporus reveals mechanisms governing adaptation to a humic-rich ecological niche.</title>
        <authorList>
            <person name="Morin E."/>
            <person name="Kohler A."/>
            <person name="Baker A.R."/>
            <person name="Foulongne-Oriol M."/>
            <person name="Lombard V."/>
            <person name="Nagy L.G."/>
            <person name="Ohm R.A."/>
            <person name="Patyshakuliyeva A."/>
            <person name="Brun A."/>
            <person name="Aerts A.L."/>
            <person name="Bailey A.M."/>
            <person name="Billette C."/>
            <person name="Coutinho P.M."/>
            <person name="Deakin G."/>
            <person name="Doddapaneni H."/>
            <person name="Floudas D."/>
            <person name="Grimwood J."/>
            <person name="Hilden K."/>
            <person name="Kuees U."/>
            <person name="LaButti K.M."/>
            <person name="Lapidus A."/>
            <person name="Lindquist E.A."/>
            <person name="Lucas S.M."/>
            <person name="Murat C."/>
            <person name="Riley R.W."/>
            <person name="Salamov A.A."/>
            <person name="Schmutz J."/>
            <person name="Subramanian V."/>
            <person name="Woesten H.A.B."/>
            <person name="Xu J."/>
            <person name="Eastwood D.C."/>
            <person name="Foster G.D."/>
            <person name="Sonnenberg A.S."/>
            <person name="Cullen D."/>
            <person name="de Vries R.P."/>
            <person name="Lundell T."/>
            <person name="Hibbett D.S."/>
            <person name="Henrissat B."/>
            <person name="Burton K.S."/>
            <person name="Kerrigan R.W."/>
            <person name="Challen M.P."/>
            <person name="Grigoriev I.V."/>
            <person name="Martin F."/>
        </authorList>
    </citation>
    <scope>NUCLEOTIDE SEQUENCE [LARGE SCALE GENOMIC DNA]</scope>
    <source>
        <strain evidence="11">JB137-S8 / ATCC MYA-4627 / FGSC 10392</strain>
    </source>
</reference>
<feature type="transmembrane region" description="Helical" evidence="8">
    <location>
        <begin position="73"/>
        <end position="92"/>
    </location>
</feature>
<name>K5WUZ5_AGABU</name>
<keyword evidence="7 8" id="KW-0472">Membrane</keyword>
<evidence type="ECO:0000256" key="4">
    <source>
        <dbReference type="ARBA" id="ARBA00022679"/>
    </source>
</evidence>
<evidence type="ECO:0000256" key="7">
    <source>
        <dbReference type="ARBA" id="ARBA00023136"/>
    </source>
</evidence>
<dbReference type="InterPro" id="IPR044851">
    <property type="entry name" value="Wax_synthase"/>
</dbReference>